<protein>
    <submittedName>
        <fullName evidence="1">Uncharacterized protein</fullName>
    </submittedName>
</protein>
<dbReference type="Proteomes" id="UP000285780">
    <property type="component" value="Unassembled WGS sequence"/>
</dbReference>
<sequence>MLSVFLFFLFLLPVAQFKKHIAVLSIFMLLLPTVIATIHLFENHEHVVCTSIDEQHYHAQELDCSLAHFQFSTFTYQTVENYAVIPQHFYKLDYNTQPQLISFVYTDKKSSRAPPYFTVS</sequence>
<dbReference type="AlphaFoldDB" id="A0A420E0X9"/>
<organism evidence="1 2">
    <name type="scientific">Tenacibaculum lutimaris</name>
    <dbReference type="NCBI Taxonomy" id="285258"/>
    <lineage>
        <taxon>Bacteria</taxon>
        <taxon>Pseudomonadati</taxon>
        <taxon>Bacteroidota</taxon>
        <taxon>Flavobacteriia</taxon>
        <taxon>Flavobacteriales</taxon>
        <taxon>Flavobacteriaceae</taxon>
        <taxon>Tenacibaculum</taxon>
    </lineage>
</organism>
<dbReference type="EMBL" id="RAQM01000008">
    <property type="protein sequence ID" value="RKF03708.1"/>
    <property type="molecule type" value="Genomic_DNA"/>
</dbReference>
<evidence type="ECO:0000313" key="1">
    <source>
        <dbReference type="EMBL" id="RKF03708.1"/>
    </source>
</evidence>
<keyword evidence="2" id="KW-1185">Reference proteome</keyword>
<gene>
    <name evidence="1" type="ORF">C8N26_1334</name>
</gene>
<accession>A0A420E0X9</accession>
<comment type="caution">
    <text evidence="1">The sequence shown here is derived from an EMBL/GenBank/DDBJ whole genome shotgun (WGS) entry which is preliminary data.</text>
</comment>
<name>A0A420E0X9_9FLAO</name>
<proteinExistence type="predicted"/>
<evidence type="ECO:0000313" key="2">
    <source>
        <dbReference type="Proteomes" id="UP000285780"/>
    </source>
</evidence>
<reference evidence="1 2" key="1">
    <citation type="submission" date="2018-09" db="EMBL/GenBank/DDBJ databases">
        <title>Genomic Encyclopedia of Archaeal and Bacterial Type Strains, Phase II (KMG-II): from individual species to whole genera.</title>
        <authorList>
            <person name="Goeker M."/>
        </authorList>
    </citation>
    <scope>NUCLEOTIDE SEQUENCE [LARGE SCALE GENOMIC DNA]</scope>
    <source>
        <strain evidence="1 2">DSM 16505</strain>
    </source>
</reference>